<dbReference type="Gene3D" id="3.40.980.20">
    <property type="entry name" value="Four-carbon acid sugar kinase, nucleotide binding domain"/>
    <property type="match status" value="1"/>
</dbReference>
<keyword evidence="3" id="KW-0547">Nucleotide-binding</keyword>
<evidence type="ECO:0000256" key="6">
    <source>
        <dbReference type="ARBA" id="ARBA00023277"/>
    </source>
</evidence>
<keyword evidence="10" id="KW-1185">Reference proteome</keyword>
<evidence type="ECO:0000259" key="7">
    <source>
        <dbReference type="Pfam" id="PF07005"/>
    </source>
</evidence>
<organism evidence="9 10">
    <name type="scientific">Paenibacillus algicola</name>
    <dbReference type="NCBI Taxonomy" id="2565926"/>
    <lineage>
        <taxon>Bacteria</taxon>
        <taxon>Bacillati</taxon>
        <taxon>Bacillota</taxon>
        <taxon>Bacilli</taxon>
        <taxon>Bacillales</taxon>
        <taxon>Paenibacillaceae</taxon>
        <taxon>Paenibacillus</taxon>
    </lineage>
</organism>
<keyword evidence="2" id="KW-0808">Transferase</keyword>
<dbReference type="Gene3D" id="3.40.50.10840">
    <property type="entry name" value="Putative sugar-binding, N-terminal domain"/>
    <property type="match status" value="1"/>
</dbReference>
<dbReference type="InterPro" id="IPR031475">
    <property type="entry name" value="NBD_C"/>
</dbReference>
<dbReference type="RefSeq" id="WP_175415207.1">
    <property type="nucleotide sequence ID" value="NZ_CP040396.1"/>
</dbReference>
<evidence type="ECO:0000313" key="9">
    <source>
        <dbReference type="EMBL" id="QCT01737.1"/>
    </source>
</evidence>
<name>A0A4P8XGU7_9BACL</name>
<gene>
    <name evidence="9" type="ORF">E6C60_1019</name>
</gene>
<dbReference type="InterPro" id="IPR037051">
    <property type="entry name" value="4-carb_acid_sugar_kinase_N_sf"/>
</dbReference>
<dbReference type="EMBL" id="CP040396">
    <property type="protein sequence ID" value="QCT01737.1"/>
    <property type="molecule type" value="Genomic_DNA"/>
</dbReference>
<evidence type="ECO:0000256" key="4">
    <source>
        <dbReference type="ARBA" id="ARBA00022777"/>
    </source>
</evidence>
<keyword evidence="4" id="KW-0418">Kinase</keyword>
<dbReference type="GO" id="GO:0016301">
    <property type="term" value="F:kinase activity"/>
    <property type="evidence" value="ECO:0007669"/>
    <property type="project" value="UniProtKB-KW"/>
</dbReference>
<sequence>MKLKLAYYADDFTGGTDSMQMLANAGYKTMLFLEPPTAEWLETHYPELECIGVAGISRSMNTCQMNRELRPSLHKLASLDADLLHYKICSTCDSSETIGNVGKVMEWLRPLYPDQPFIPFLAASPELGRYTVFGHHFAAWNDIIYRLDRHPVMAKHPVTPMGESDLRLHFAQQTRLRCGQLNILDIERHDDLTEVCTQLAKDVDFVILDAVNQEHMTRIGRLLRTMSARAPLCTVGSSGIQTAWALGSPSHQVHNSAVTIPSRPTLVLSGSCSPTTRQQMDAAEQHGFRIVRLEVHQWLEHPLIEEQQTNDLISLLQEGHSAVAYTASGPDDEAIPQLRDKLAQHGLKAADSGEFIGRRLGSIAKRAVKEAGIRRLVLAGGDSSGFASRELGVTGLQMLWSVSPGAPLCHCYSEDPEIDGLELALKGGQLGHVHYFESIRSGTW</sequence>
<evidence type="ECO:0000256" key="1">
    <source>
        <dbReference type="ARBA" id="ARBA00005715"/>
    </source>
</evidence>
<evidence type="ECO:0000256" key="2">
    <source>
        <dbReference type="ARBA" id="ARBA00022679"/>
    </source>
</evidence>
<feature type="domain" description="Four-carbon acid sugar kinase N-terminal" evidence="7">
    <location>
        <begin position="5"/>
        <end position="243"/>
    </location>
</feature>
<proteinExistence type="inferred from homology"/>
<protein>
    <submittedName>
        <fullName evidence="9">Type III effector Hrp-dependent outer</fullName>
    </submittedName>
</protein>
<evidence type="ECO:0000313" key="10">
    <source>
        <dbReference type="Proteomes" id="UP000300879"/>
    </source>
</evidence>
<evidence type="ECO:0000256" key="5">
    <source>
        <dbReference type="ARBA" id="ARBA00022840"/>
    </source>
</evidence>
<dbReference type="KEGG" id="palo:E6C60_1019"/>
<dbReference type="InterPro" id="IPR010737">
    <property type="entry name" value="4-carb_acid_sugar_kinase_N"/>
</dbReference>
<evidence type="ECO:0000256" key="3">
    <source>
        <dbReference type="ARBA" id="ARBA00022741"/>
    </source>
</evidence>
<dbReference type="SUPFAM" id="SSF142764">
    <property type="entry name" value="YgbK-like"/>
    <property type="match status" value="1"/>
</dbReference>
<dbReference type="InterPro" id="IPR042213">
    <property type="entry name" value="NBD_C_sf"/>
</dbReference>
<dbReference type="AlphaFoldDB" id="A0A4P8XGU7"/>
<dbReference type="Pfam" id="PF17042">
    <property type="entry name" value="NBD_C"/>
    <property type="match status" value="1"/>
</dbReference>
<keyword evidence="5" id="KW-0067">ATP-binding</keyword>
<comment type="similarity">
    <text evidence="1">Belongs to the four-carbon acid sugar kinase family.</text>
</comment>
<feature type="domain" description="Four-carbon acid sugar kinase nucleotide binding" evidence="8">
    <location>
        <begin position="266"/>
        <end position="436"/>
    </location>
</feature>
<reference evidence="9 10" key="1">
    <citation type="submission" date="2019-05" db="EMBL/GenBank/DDBJ databases">
        <authorList>
            <person name="Chen C."/>
        </authorList>
    </citation>
    <scope>NUCLEOTIDE SEQUENCE [LARGE SCALE GENOMIC DNA]</scope>
    <source>
        <strain evidence="9 10">HB172198</strain>
    </source>
</reference>
<keyword evidence="6" id="KW-0119">Carbohydrate metabolism</keyword>
<dbReference type="GO" id="GO:0005524">
    <property type="term" value="F:ATP binding"/>
    <property type="evidence" value="ECO:0007669"/>
    <property type="project" value="UniProtKB-KW"/>
</dbReference>
<accession>A0A4P8XGU7</accession>
<evidence type="ECO:0000259" key="8">
    <source>
        <dbReference type="Pfam" id="PF17042"/>
    </source>
</evidence>
<dbReference type="Proteomes" id="UP000300879">
    <property type="component" value="Chromosome"/>
</dbReference>
<dbReference type="Pfam" id="PF07005">
    <property type="entry name" value="SBD_N"/>
    <property type="match status" value="1"/>
</dbReference>